<protein>
    <submittedName>
        <fullName evidence="1">Uncharacterized protein</fullName>
    </submittedName>
</protein>
<proteinExistence type="predicted"/>
<evidence type="ECO:0000313" key="1">
    <source>
        <dbReference type="EMBL" id="MBP1986008.1"/>
    </source>
</evidence>
<reference evidence="1" key="1">
    <citation type="submission" date="2021-03" db="EMBL/GenBank/DDBJ databases">
        <title>Genomic Encyclopedia of Type Strains, Phase IV (KMG-IV): sequencing the most valuable type-strain genomes for metagenomic binning, comparative biology and taxonomic classification.</title>
        <authorList>
            <person name="Goeker M."/>
        </authorList>
    </citation>
    <scope>NUCLEOTIDE SEQUENCE</scope>
    <source>
        <strain evidence="1">DSM 26232</strain>
    </source>
</reference>
<evidence type="ECO:0000313" key="2">
    <source>
        <dbReference type="Proteomes" id="UP000823736"/>
    </source>
</evidence>
<keyword evidence="2" id="KW-1185">Reference proteome</keyword>
<accession>A0A8T4GXR2</accession>
<name>A0A8T4GXR2_9EURY</name>
<dbReference type="EMBL" id="JAGGLC010000001">
    <property type="protein sequence ID" value="MBP1986008.1"/>
    <property type="molecule type" value="Genomic_DNA"/>
</dbReference>
<comment type="caution">
    <text evidence="1">The sequence shown here is derived from an EMBL/GenBank/DDBJ whole genome shotgun (WGS) entry which is preliminary data.</text>
</comment>
<dbReference type="RefSeq" id="WP_209490100.1">
    <property type="nucleotide sequence ID" value="NZ_JAGGLC010000001.1"/>
</dbReference>
<dbReference type="Proteomes" id="UP000823736">
    <property type="component" value="Unassembled WGS sequence"/>
</dbReference>
<organism evidence="1 2">
    <name type="scientific">Halolamina salifodinae</name>
    <dbReference type="NCBI Taxonomy" id="1202767"/>
    <lineage>
        <taxon>Archaea</taxon>
        <taxon>Methanobacteriati</taxon>
        <taxon>Methanobacteriota</taxon>
        <taxon>Stenosarchaea group</taxon>
        <taxon>Halobacteria</taxon>
        <taxon>Halobacteriales</taxon>
        <taxon>Haloferacaceae</taxon>
    </lineage>
</organism>
<dbReference type="AlphaFoldDB" id="A0A8T4GXR2"/>
<sequence>MSGRRSRRRGSDRTIPTLVLIAGVAIIVVAAFGSAGAGSASFDTAQVDRNGAVNVTDDASAAHALDTADAVHVNATEPLVNVTNRLGTDVTVTVGLRDDSTHIGDLVVGDTVAGNETSFGLAAGATQTVEIEIANDSTLSTETVYFHVNASGNGIEVTAPDRSVPVN</sequence>
<dbReference type="OrthoDB" id="339239at2157"/>
<gene>
    <name evidence="1" type="ORF">J2753_000481</name>
</gene>